<dbReference type="InterPro" id="IPR029056">
    <property type="entry name" value="Ribokinase-like"/>
</dbReference>
<evidence type="ECO:0000256" key="1">
    <source>
        <dbReference type="ARBA" id="ARBA00022679"/>
    </source>
</evidence>
<dbReference type="PANTHER" id="PTHR10584:SF166">
    <property type="entry name" value="RIBOKINASE"/>
    <property type="match status" value="1"/>
</dbReference>
<dbReference type="GO" id="GO:0016301">
    <property type="term" value="F:kinase activity"/>
    <property type="evidence" value="ECO:0007669"/>
    <property type="project" value="UniProtKB-KW"/>
</dbReference>
<sequence length="273" mass="30231">MRKIKVLVIGDIVIDHYPDSRNSYIGGSAANVALAFKRNSLKSDVDLIGIIGDDFAGEQLYTKLRAKGINLDKIMKLSGKTARANWRRKDSGTELISIDKGVDQGIPLDYLTGINIGKYDLVHATPYSLGLKEIKYLKANSKSFSFDASFIFGTDDIVELMPETDWFFISGGLAREHQWISKLVFLPAEGLILLNGEEGVKFFNSNLEMDEISTKNRDEIYDDLGAGDIFIGKLLSDYYRNSRDKNMKNLLGKAIKAAGKACQNEGASNLSLV</sequence>
<dbReference type="Gene3D" id="3.40.1190.20">
    <property type="match status" value="1"/>
</dbReference>
<keyword evidence="2" id="KW-0418">Kinase</keyword>
<gene>
    <name evidence="4" type="ORF">I0Q91_08720</name>
</gene>
<dbReference type="Proteomes" id="UP000621436">
    <property type="component" value="Unassembled WGS sequence"/>
</dbReference>
<organism evidence="4 5">
    <name type="scientific">Halonatronomonas betaini</name>
    <dbReference type="NCBI Taxonomy" id="2778430"/>
    <lineage>
        <taxon>Bacteria</taxon>
        <taxon>Bacillati</taxon>
        <taxon>Bacillota</taxon>
        <taxon>Clostridia</taxon>
        <taxon>Halanaerobiales</taxon>
        <taxon>Halarsenatibacteraceae</taxon>
        <taxon>Halonatronomonas</taxon>
    </lineage>
</organism>
<dbReference type="PANTHER" id="PTHR10584">
    <property type="entry name" value="SUGAR KINASE"/>
    <property type="match status" value="1"/>
</dbReference>
<comment type="caution">
    <text evidence="4">The sequence shown here is derived from an EMBL/GenBank/DDBJ whole genome shotgun (WGS) entry which is preliminary data.</text>
</comment>
<dbReference type="RefSeq" id="WP_270454117.1">
    <property type="nucleotide sequence ID" value="NZ_JADPIE010000004.1"/>
</dbReference>
<reference evidence="4" key="1">
    <citation type="submission" date="2020-11" db="EMBL/GenBank/DDBJ databases">
        <title>Halonatronomonas betainensis gen. nov., sp. nov. a novel haloalkaliphilic representative of the family Halanaerobiacae capable of betaine degradation.</title>
        <authorList>
            <person name="Boltyanskaya Y."/>
            <person name="Kevbrin V."/>
            <person name="Detkova E."/>
            <person name="Grouzdev D.S."/>
            <person name="Koziaeva V."/>
            <person name="Zhilina T."/>
        </authorList>
    </citation>
    <scope>NUCLEOTIDE SEQUENCE</scope>
    <source>
        <strain evidence="4">Z-7014</strain>
    </source>
</reference>
<dbReference type="AlphaFoldDB" id="A0A931F938"/>
<dbReference type="InterPro" id="IPR011611">
    <property type="entry name" value="PfkB_dom"/>
</dbReference>
<dbReference type="Pfam" id="PF00294">
    <property type="entry name" value="PfkB"/>
    <property type="match status" value="1"/>
</dbReference>
<evidence type="ECO:0000256" key="2">
    <source>
        <dbReference type="ARBA" id="ARBA00022777"/>
    </source>
</evidence>
<name>A0A931F938_9FIRM</name>
<dbReference type="SUPFAM" id="SSF53613">
    <property type="entry name" value="Ribokinase-like"/>
    <property type="match status" value="1"/>
</dbReference>
<evidence type="ECO:0000259" key="3">
    <source>
        <dbReference type="Pfam" id="PF00294"/>
    </source>
</evidence>
<feature type="domain" description="Carbohydrate kinase PfkB" evidence="3">
    <location>
        <begin position="5"/>
        <end position="79"/>
    </location>
</feature>
<keyword evidence="1" id="KW-0808">Transferase</keyword>
<evidence type="ECO:0000313" key="5">
    <source>
        <dbReference type="Proteomes" id="UP000621436"/>
    </source>
</evidence>
<proteinExistence type="predicted"/>
<evidence type="ECO:0000313" key="4">
    <source>
        <dbReference type="EMBL" id="MBF8437158.1"/>
    </source>
</evidence>
<accession>A0A931F938</accession>
<keyword evidence="5" id="KW-1185">Reference proteome</keyword>
<dbReference type="EMBL" id="JADPIE010000004">
    <property type="protein sequence ID" value="MBF8437158.1"/>
    <property type="molecule type" value="Genomic_DNA"/>
</dbReference>
<protein>
    <recommendedName>
        <fullName evidence="3">Carbohydrate kinase PfkB domain-containing protein</fullName>
    </recommendedName>
</protein>